<dbReference type="InterPro" id="IPR000914">
    <property type="entry name" value="SBP_5_dom"/>
</dbReference>
<reference evidence="7" key="1">
    <citation type="journal article" date="2020" name="mSystems">
        <title>Genome- and Community-Level Interaction Insights into Carbon Utilization and Element Cycling Functions of Hydrothermarchaeota in Hydrothermal Sediment.</title>
        <authorList>
            <person name="Zhou Z."/>
            <person name="Liu Y."/>
            <person name="Xu W."/>
            <person name="Pan J."/>
            <person name="Luo Z.H."/>
            <person name="Li M."/>
        </authorList>
    </citation>
    <scope>NUCLEOTIDE SEQUENCE [LARGE SCALE GENOMIC DNA]</scope>
    <source>
        <strain evidence="7">SpSt-1233</strain>
    </source>
</reference>
<evidence type="ECO:0000259" key="6">
    <source>
        <dbReference type="Pfam" id="PF00496"/>
    </source>
</evidence>
<dbReference type="InterPro" id="IPR030678">
    <property type="entry name" value="Peptide/Ni-bd"/>
</dbReference>
<dbReference type="Gene3D" id="3.40.190.10">
    <property type="entry name" value="Periplasmic binding protein-like II"/>
    <property type="match status" value="1"/>
</dbReference>
<dbReference type="Gene3D" id="3.90.76.10">
    <property type="entry name" value="Dipeptide-binding Protein, Domain 1"/>
    <property type="match status" value="1"/>
</dbReference>
<dbReference type="GO" id="GO:0043190">
    <property type="term" value="C:ATP-binding cassette (ABC) transporter complex"/>
    <property type="evidence" value="ECO:0007669"/>
    <property type="project" value="InterPro"/>
</dbReference>
<feature type="signal peptide" evidence="5">
    <location>
        <begin position="1"/>
        <end position="21"/>
    </location>
</feature>
<dbReference type="Gene3D" id="3.10.105.10">
    <property type="entry name" value="Dipeptide-binding Protein, Domain 3"/>
    <property type="match status" value="1"/>
</dbReference>
<comment type="similarity">
    <text evidence="2">Belongs to the bacterial solute-binding protein 5 family.</text>
</comment>
<dbReference type="PIRSF" id="PIRSF002741">
    <property type="entry name" value="MppA"/>
    <property type="match status" value="1"/>
</dbReference>
<evidence type="ECO:0000256" key="4">
    <source>
        <dbReference type="ARBA" id="ARBA00022729"/>
    </source>
</evidence>
<keyword evidence="4 5" id="KW-0732">Signal</keyword>
<evidence type="ECO:0000256" key="5">
    <source>
        <dbReference type="SAM" id="SignalP"/>
    </source>
</evidence>
<dbReference type="GO" id="GO:1904680">
    <property type="term" value="F:peptide transmembrane transporter activity"/>
    <property type="evidence" value="ECO:0007669"/>
    <property type="project" value="TreeGrafter"/>
</dbReference>
<organism evidence="7">
    <name type="scientific">Eiseniibacteriota bacterium</name>
    <dbReference type="NCBI Taxonomy" id="2212470"/>
    <lineage>
        <taxon>Bacteria</taxon>
        <taxon>Candidatus Eiseniibacteriota</taxon>
    </lineage>
</organism>
<feature type="domain" description="Solute-binding protein family 5" evidence="6">
    <location>
        <begin position="69"/>
        <end position="434"/>
    </location>
</feature>
<comment type="caution">
    <text evidence="7">The sequence shown here is derived from an EMBL/GenBank/DDBJ whole genome shotgun (WGS) entry which is preliminary data.</text>
</comment>
<sequence>MKRVSKVLIACLALILQQACSNVEESPYVRLALQTEPATLDPAYSVDYSSGMLSSLVHANLVRYTPEGELAPDLALSWEISQDGMTYTFHLAPARFSCGRSVEADDVVYSFERLLDPGTVSPRWWVLDPVLGAKAYHRNGIGPVPGLEAPDDSTVVIRLERPSPHFAGLLAMPAAGIVCREDLAALGDRYGRSPCGCGPWRLAEWREADEIVLAPNEGYRGEKPLVEGLSFRIIPETMTRIAEFEVGNLDILEIPRAELDMWRAAGHALLETEELRIVYIGLNNARPPFDDVRVRRALNMAVDVEAIIAHVLFGGATKAKGVVPSGLRRSPYPPEPYPYDPDRAVGLLAEAGYPDGFEMEIWQRENPEGGRILESIQAYLGRVGVRAKLVTREWSAFKQAVDHGTPDAFYLDWFADYPDAENFLSPLFHSSNRGGGGNRSGYASGSVDSLLDEAALGRDPDERWELYRRAEEIVLDDAPWIFLWFPTRYEIVSPRLRGYRMPVIFNGQSFLDVSF</sequence>
<dbReference type="Proteomes" id="UP000886069">
    <property type="component" value="Unassembled WGS sequence"/>
</dbReference>
<name>A0A7V2AVK4_UNCEI</name>
<gene>
    <name evidence="7" type="ORF">ENO08_06000</name>
</gene>
<dbReference type="EMBL" id="DSEC01000422">
    <property type="protein sequence ID" value="HER43994.1"/>
    <property type="molecule type" value="Genomic_DNA"/>
</dbReference>
<dbReference type="SUPFAM" id="SSF53850">
    <property type="entry name" value="Periplasmic binding protein-like II"/>
    <property type="match status" value="1"/>
</dbReference>
<evidence type="ECO:0000256" key="1">
    <source>
        <dbReference type="ARBA" id="ARBA00004196"/>
    </source>
</evidence>
<dbReference type="Pfam" id="PF00496">
    <property type="entry name" value="SBP_bac_5"/>
    <property type="match status" value="1"/>
</dbReference>
<accession>A0A7V2AVK4</accession>
<dbReference type="PANTHER" id="PTHR30290">
    <property type="entry name" value="PERIPLASMIC BINDING COMPONENT OF ABC TRANSPORTER"/>
    <property type="match status" value="1"/>
</dbReference>
<feature type="chain" id="PRO_5030852700" evidence="5">
    <location>
        <begin position="22"/>
        <end position="515"/>
    </location>
</feature>
<keyword evidence="3" id="KW-0813">Transport</keyword>
<evidence type="ECO:0000256" key="3">
    <source>
        <dbReference type="ARBA" id="ARBA00022448"/>
    </source>
</evidence>
<dbReference type="CDD" id="cd00995">
    <property type="entry name" value="PBP2_NikA_DppA_OppA_like"/>
    <property type="match status" value="1"/>
</dbReference>
<evidence type="ECO:0000256" key="2">
    <source>
        <dbReference type="ARBA" id="ARBA00005695"/>
    </source>
</evidence>
<dbReference type="GO" id="GO:0042597">
    <property type="term" value="C:periplasmic space"/>
    <property type="evidence" value="ECO:0007669"/>
    <property type="project" value="UniProtKB-ARBA"/>
</dbReference>
<protein>
    <submittedName>
        <fullName evidence="7">ABC transporter substrate-binding protein</fullName>
    </submittedName>
</protein>
<dbReference type="AlphaFoldDB" id="A0A7V2AVK4"/>
<proteinExistence type="inferred from homology"/>
<dbReference type="PANTHER" id="PTHR30290:SF10">
    <property type="entry name" value="PERIPLASMIC OLIGOPEPTIDE-BINDING PROTEIN-RELATED"/>
    <property type="match status" value="1"/>
</dbReference>
<dbReference type="InterPro" id="IPR039424">
    <property type="entry name" value="SBP_5"/>
</dbReference>
<comment type="subcellular location">
    <subcellularLocation>
        <location evidence="1">Cell envelope</location>
    </subcellularLocation>
</comment>
<dbReference type="GO" id="GO:0030313">
    <property type="term" value="C:cell envelope"/>
    <property type="evidence" value="ECO:0007669"/>
    <property type="project" value="UniProtKB-SubCell"/>
</dbReference>
<dbReference type="GO" id="GO:0015833">
    <property type="term" value="P:peptide transport"/>
    <property type="evidence" value="ECO:0007669"/>
    <property type="project" value="TreeGrafter"/>
</dbReference>
<evidence type="ECO:0000313" key="7">
    <source>
        <dbReference type="EMBL" id="HER43994.1"/>
    </source>
</evidence>